<evidence type="ECO:0000259" key="1">
    <source>
        <dbReference type="Pfam" id="PF00534"/>
    </source>
</evidence>
<dbReference type="RefSeq" id="WP_111538026.1">
    <property type="nucleotide sequence ID" value="NZ_QKZL01000014.1"/>
</dbReference>
<dbReference type="Pfam" id="PF00534">
    <property type="entry name" value="Glycos_transf_1"/>
    <property type="match status" value="1"/>
</dbReference>
<evidence type="ECO:0000313" key="3">
    <source>
        <dbReference type="Proteomes" id="UP000248916"/>
    </source>
</evidence>
<reference evidence="2 3" key="1">
    <citation type="submission" date="2018-06" db="EMBL/GenBank/DDBJ databases">
        <title>Genomic Encyclopedia of Archaeal and Bacterial Type Strains, Phase II (KMG-II): from individual species to whole genera.</title>
        <authorList>
            <person name="Goeker M."/>
        </authorList>
    </citation>
    <scope>NUCLEOTIDE SEQUENCE [LARGE SCALE GENOMIC DNA]</scope>
    <source>
        <strain evidence="2 3">DSM 22009</strain>
    </source>
</reference>
<dbReference type="OrthoDB" id="9801609at2"/>
<dbReference type="InterPro" id="IPR001296">
    <property type="entry name" value="Glyco_trans_1"/>
</dbReference>
<dbReference type="Proteomes" id="UP000248916">
    <property type="component" value="Unassembled WGS sequence"/>
</dbReference>
<evidence type="ECO:0000313" key="2">
    <source>
        <dbReference type="EMBL" id="PZX14344.1"/>
    </source>
</evidence>
<dbReference type="EMBL" id="QKZL01000014">
    <property type="protein sequence ID" value="PZX14344.1"/>
    <property type="molecule type" value="Genomic_DNA"/>
</dbReference>
<comment type="caution">
    <text evidence="2">The sequence shown here is derived from an EMBL/GenBank/DDBJ whole genome shotgun (WGS) entry which is preliminary data.</text>
</comment>
<dbReference type="AlphaFoldDB" id="A0A2W7NC84"/>
<proteinExistence type="predicted"/>
<dbReference type="SUPFAM" id="SSF53756">
    <property type="entry name" value="UDP-Glycosyltransferase/glycogen phosphorylase"/>
    <property type="match status" value="1"/>
</dbReference>
<keyword evidence="3" id="KW-1185">Reference proteome</keyword>
<protein>
    <submittedName>
        <fullName evidence="2">Glycosyl transferase family 1</fullName>
    </submittedName>
</protein>
<gene>
    <name evidence="2" type="ORF">LX81_02927</name>
</gene>
<sequence>MSRRFHVVLPTLKPVGGIVKCYDYIAHALAFGLDVRVYCCERPEQAPHLFQNPRLAPVSARALPYHGYERLFAAPDDLYFFSLPTDFRHVEPLLRQGVPARNILHIVQNTRHAQVTFQDGYARRLLSRPMSRITINDEVRDAIRPFLHDGSALANIPLGHDCAFFERAPRIPPGRPLRVGFTTWKSQFGHRLAASLAGDDRFSFHAMGGTVAWPELRDFYHSVDVLLCTPNRLEGFYLPGLEAMAAGCIVVTPDVEGNMSYCRFDKNCFEYRFEDMADATHALERILALDTEELGALHDRAGETWRARSLDAEREMFRAFLREIDALPAAA</sequence>
<keyword evidence="2" id="KW-0808">Transferase</keyword>
<accession>A0A2W7NC84</accession>
<feature type="domain" description="Glycosyl transferase family 1" evidence="1">
    <location>
        <begin position="209"/>
        <end position="290"/>
    </location>
</feature>
<organism evidence="2 3">
    <name type="scientific">Palleronia aestuarii</name>
    <dbReference type="NCBI Taxonomy" id="568105"/>
    <lineage>
        <taxon>Bacteria</taxon>
        <taxon>Pseudomonadati</taxon>
        <taxon>Pseudomonadota</taxon>
        <taxon>Alphaproteobacteria</taxon>
        <taxon>Rhodobacterales</taxon>
        <taxon>Roseobacteraceae</taxon>
        <taxon>Palleronia</taxon>
    </lineage>
</organism>
<dbReference type="GO" id="GO:0016757">
    <property type="term" value="F:glycosyltransferase activity"/>
    <property type="evidence" value="ECO:0007669"/>
    <property type="project" value="InterPro"/>
</dbReference>
<name>A0A2W7NC84_9RHOB</name>
<dbReference type="Gene3D" id="3.40.50.2000">
    <property type="entry name" value="Glycogen Phosphorylase B"/>
    <property type="match status" value="1"/>
</dbReference>